<feature type="region of interest" description="Disordered" evidence="1">
    <location>
        <begin position="67"/>
        <end position="93"/>
    </location>
</feature>
<organism evidence="2 3">
    <name type="scientific">Pararge aegeria aegeria</name>
    <dbReference type="NCBI Taxonomy" id="348720"/>
    <lineage>
        <taxon>Eukaryota</taxon>
        <taxon>Metazoa</taxon>
        <taxon>Ecdysozoa</taxon>
        <taxon>Arthropoda</taxon>
        <taxon>Hexapoda</taxon>
        <taxon>Insecta</taxon>
        <taxon>Pterygota</taxon>
        <taxon>Neoptera</taxon>
        <taxon>Endopterygota</taxon>
        <taxon>Lepidoptera</taxon>
        <taxon>Glossata</taxon>
        <taxon>Ditrysia</taxon>
        <taxon>Papilionoidea</taxon>
        <taxon>Nymphalidae</taxon>
        <taxon>Satyrinae</taxon>
        <taxon>Satyrini</taxon>
        <taxon>Parargina</taxon>
        <taxon>Pararge</taxon>
    </lineage>
</organism>
<evidence type="ECO:0000256" key="1">
    <source>
        <dbReference type="SAM" id="MobiDB-lite"/>
    </source>
</evidence>
<feature type="compositionally biased region" description="Low complexity" evidence="1">
    <location>
        <begin position="271"/>
        <end position="296"/>
    </location>
</feature>
<gene>
    <name evidence="2" type="primary">jg99</name>
    <name evidence="2" type="ORF">PAEG_LOCUS327</name>
</gene>
<dbReference type="OrthoDB" id="195015at2759"/>
<feature type="region of interest" description="Disordered" evidence="1">
    <location>
        <begin position="187"/>
        <end position="307"/>
    </location>
</feature>
<feature type="compositionally biased region" description="Low complexity" evidence="1">
    <location>
        <begin position="228"/>
        <end position="243"/>
    </location>
</feature>
<reference evidence="2" key="1">
    <citation type="submission" date="2022-03" db="EMBL/GenBank/DDBJ databases">
        <authorList>
            <person name="Lindestad O."/>
        </authorList>
    </citation>
    <scope>NUCLEOTIDE SEQUENCE</scope>
</reference>
<evidence type="ECO:0000313" key="2">
    <source>
        <dbReference type="EMBL" id="CAH2207707.1"/>
    </source>
</evidence>
<sequence length="434" mass="48605">TIEDLSQNPFLSHLLGINKIKPTTESSLNRETKLLDVNKNYRQDFKLTTVKPSTELLFSSSRKLETSTKIPRTGQRGRDRYISNFDSKSTEKPSTERATVTYSTRQYQTISRQRSRINLNDIKSTTALVAIVTSTEKPEVSSTVKPYTNGLYKQNFRIETTTAKTTTNTPKTSYYNITESSKVPLRLTTTPIPQTTSRTEITRMPETSSTTNNLGRSQTNGRQYTMGSTNTTTTTTSNNQQQSKSRPEVTNKPQTTTHHQHTTSTKRRLDTNSTPQTTTPKTSGTKTTTHGPQTKSRPVTTSKPQTTILSGSSRRFWAETPNFTSTTLLPRVTRNRPTNLTLTSSTKYYSTSQKPALTSTTIAATAKTTISIFDLYLKPSTQPTFKPFQFTTSNSRRPYKLSIFSGGTTSPPPNYFTTKKPSTEVVRKTNTQNI</sequence>
<protein>
    <submittedName>
        <fullName evidence="2">Jg99 protein</fullName>
    </submittedName>
</protein>
<name>A0A8S4QDE8_9NEOP</name>
<feature type="compositionally biased region" description="Polar residues" evidence="1">
    <location>
        <begin position="297"/>
        <end position="307"/>
    </location>
</feature>
<dbReference type="EMBL" id="CAKXAJ010001066">
    <property type="protein sequence ID" value="CAH2207707.1"/>
    <property type="molecule type" value="Genomic_DNA"/>
</dbReference>
<accession>A0A8S4QDE8</accession>
<dbReference type="AlphaFoldDB" id="A0A8S4QDE8"/>
<keyword evidence="3" id="KW-1185">Reference proteome</keyword>
<feature type="non-terminal residue" evidence="2">
    <location>
        <position position="1"/>
    </location>
</feature>
<evidence type="ECO:0000313" key="3">
    <source>
        <dbReference type="Proteomes" id="UP000838756"/>
    </source>
</evidence>
<feature type="compositionally biased region" description="Low complexity" evidence="1">
    <location>
        <begin position="187"/>
        <end position="199"/>
    </location>
</feature>
<dbReference type="Proteomes" id="UP000838756">
    <property type="component" value="Unassembled WGS sequence"/>
</dbReference>
<feature type="compositionally biased region" description="Polar residues" evidence="1">
    <location>
        <begin position="205"/>
        <end position="227"/>
    </location>
</feature>
<comment type="caution">
    <text evidence="2">The sequence shown here is derived from an EMBL/GenBank/DDBJ whole genome shotgun (WGS) entry which is preliminary data.</text>
</comment>
<proteinExistence type="predicted"/>